<feature type="domain" description="RGS" evidence="2">
    <location>
        <begin position="31"/>
        <end position="142"/>
    </location>
</feature>
<dbReference type="SMART" id="SM00315">
    <property type="entry name" value="RGS"/>
    <property type="match status" value="1"/>
</dbReference>
<feature type="region of interest" description="Disordered" evidence="1">
    <location>
        <begin position="534"/>
        <end position="690"/>
    </location>
</feature>
<dbReference type="AlphaFoldDB" id="A0A8S1EC73"/>
<feature type="region of interest" description="Disordered" evidence="1">
    <location>
        <begin position="157"/>
        <end position="193"/>
    </location>
</feature>
<name>A0A8S1EC73_9PELO</name>
<dbReference type="GO" id="GO:0005737">
    <property type="term" value="C:cytoplasm"/>
    <property type="evidence" value="ECO:0007669"/>
    <property type="project" value="TreeGrafter"/>
</dbReference>
<accession>A0A8S1EC73</accession>
<dbReference type="InterPro" id="IPR046995">
    <property type="entry name" value="RGS10/12/14-like"/>
</dbReference>
<organism evidence="3 4">
    <name type="scientific">Caenorhabditis bovis</name>
    <dbReference type="NCBI Taxonomy" id="2654633"/>
    <lineage>
        <taxon>Eukaryota</taxon>
        <taxon>Metazoa</taxon>
        <taxon>Ecdysozoa</taxon>
        <taxon>Nematoda</taxon>
        <taxon>Chromadorea</taxon>
        <taxon>Rhabditida</taxon>
        <taxon>Rhabditina</taxon>
        <taxon>Rhabditomorpha</taxon>
        <taxon>Rhabditoidea</taxon>
        <taxon>Rhabditidae</taxon>
        <taxon>Peloderinae</taxon>
        <taxon>Caenorhabditis</taxon>
    </lineage>
</organism>
<gene>
    <name evidence="3" type="ORF">CBOVIS_LOCUS2629</name>
</gene>
<dbReference type="Pfam" id="PF00615">
    <property type="entry name" value="RGS"/>
    <property type="match status" value="1"/>
</dbReference>
<dbReference type="InterPro" id="IPR036305">
    <property type="entry name" value="RGS_sf"/>
</dbReference>
<feature type="compositionally biased region" description="Polar residues" evidence="1">
    <location>
        <begin position="164"/>
        <end position="179"/>
    </location>
</feature>
<comment type="caution">
    <text evidence="3">The sequence shown here is derived from an EMBL/GenBank/DDBJ whole genome shotgun (WGS) entry which is preliminary data.</text>
</comment>
<feature type="region of interest" description="Disordered" evidence="1">
    <location>
        <begin position="1"/>
        <end position="24"/>
    </location>
</feature>
<dbReference type="OrthoDB" id="196547at2759"/>
<dbReference type="GO" id="GO:0005096">
    <property type="term" value="F:GTPase activator activity"/>
    <property type="evidence" value="ECO:0007669"/>
    <property type="project" value="InterPro"/>
</dbReference>
<feature type="compositionally biased region" description="Low complexity" evidence="1">
    <location>
        <begin position="180"/>
        <end position="193"/>
    </location>
</feature>
<proteinExistence type="predicted"/>
<dbReference type="PANTHER" id="PTHR45945:SF3">
    <property type="entry name" value="REGULATOR OF G-PROTEIN SIGNALING LOCO"/>
    <property type="match status" value="1"/>
</dbReference>
<dbReference type="PANTHER" id="PTHR45945">
    <property type="entry name" value="REGULATOR OF G-PROTEIN SIGNALING LOCO"/>
    <property type="match status" value="1"/>
</dbReference>
<dbReference type="InterPro" id="IPR016137">
    <property type="entry name" value="RGS"/>
</dbReference>
<evidence type="ECO:0000259" key="2">
    <source>
        <dbReference type="PROSITE" id="PS50132"/>
    </source>
</evidence>
<dbReference type="InterPro" id="IPR044926">
    <property type="entry name" value="RGS_subdomain_2"/>
</dbReference>
<evidence type="ECO:0000256" key="1">
    <source>
        <dbReference type="SAM" id="MobiDB-lite"/>
    </source>
</evidence>
<feature type="compositionally biased region" description="Polar residues" evidence="1">
    <location>
        <begin position="537"/>
        <end position="548"/>
    </location>
</feature>
<dbReference type="GO" id="GO:0008277">
    <property type="term" value="P:regulation of G protein-coupled receptor signaling pathway"/>
    <property type="evidence" value="ECO:0007669"/>
    <property type="project" value="TreeGrafter"/>
</dbReference>
<dbReference type="PRINTS" id="PR01301">
    <property type="entry name" value="RGSPROTEIN"/>
</dbReference>
<feature type="region of interest" description="Disordered" evidence="1">
    <location>
        <begin position="216"/>
        <end position="246"/>
    </location>
</feature>
<dbReference type="PROSITE" id="PS50132">
    <property type="entry name" value="RGS"/>
    <property type="match status" value="1"/>
</dbReference>
<dbReference type="SUPFAM" id="SSF48097">
    <property type="entry name" value="Regulator of G-protein signaling, RGS"/>
    <property type="match status" value="1"/>
</dbReference>
<feature type="compositionally biased region" description="Polar residues" evidence="1">
    <location>
        <begin position="1"/>
        <end position="11"/>
    </location>
</feature>
<reference evidence="3 4" key="1">
    <citation type="submission" date="2020-04" db="EMBL/GenBank/DDBJ databases">
        <authorList>
            <person name="Laetsch R D."/>
            <person name="Stevens L."/>
            <person name="Kumar S."/>
            <person name="Blaxter L. M."/>
        </authorList>
    </citation>
    <scope>NUCLEOTIDE SEQUENCE [LARGE SCALE GENOMIC DNA]</scope>
</reference>
<dbReference type="GO" id="GO:0005886">
    <property type="term" value="C:plasma membrane"/>
    <property type="evidence" value="ECO:0007669"/>
    <property type="project" value="TreeGrafter"/>
</dbReference>
<protein>
    <recommendedName>
        <fullName evidence="2">RGS domain-containing protein</fullName>
    </recommendedName>
</protein>
<feature type="compositionally biased region" description="Low complexity" evidence="1">
    <location>
        <begin position="232"/>
        <end position="246"/>
    </location>
</feature>
<evidence type="ECO:0000313" key="4">
    <source>
        <dbReference type="Proteomes" id="UP000494206"/>
    </source>
</evidence>
<dbReference type="EMBL" id="CADEPM010000002">
    <property type="protein sequence ID" value="CAB3399528.1"/>
    <property type="molecule type" value="Genomic_DNA"/>
</dbReference>
<dbReference type="Gene3D" id="1.10.167.10">
    <property type="entry name" value="Regulator of G-protein Signalling 4, domain 2"/>
    <property type="match status" value="1"/>
</dbReference>
<dbReference type="Proteomes" id="UP000494206">
    <property type="component" value="Unassembled WGS sequence"/>
</dbReference>
<feature type="compositionally biased region" description="Polar residues" evidence="1">
    <location>
        <begin position="572"/>
        <end position="583"/>
    </location>
</feature>
<sequence>MSTSCSSSEPNTVGGAGESTTETNSSRELKIFKKVLRDPVLRAPFQEFLEQQFCAENLNFYLAVEQYKEINDFQERVTFGKRIYDRYFAMNSTEPVNIDNSTSKRIRETVNSGAFPKDTYDVAQYQILHLLKYDCWPRFLRSTSNIQPTFTDEELAADEDEKNGPSQPASTTNTSEFGESSSQQAPQSQAVSVCVTKEKRKSLLWHGLDRFSRRLRRGESSAPTNADEADASGSGSSLQAAAGRGVVGSAGSKRRYIFAASKQYSMPVEMTSPVKKNSLSPTHLRRRHVEPKQCQLMVGDQFNTETVVLDDPTMSVRRWTQEMAEQQGMDKYLTEVVDAETGSTIDPARQAIDALQSRALRLVPVVSFVVEFLPPNYSFKNPSSTPTKMLCVRARHSLSTGAVLRPLLLKYAIDINIAKIVCNGSPEPIKRSCSIGLMGGKTLTVMTDTQFAERMSSGKNCLSTRDQCIGQQCNFLFESNFKFHQHGDIAYCEIPPDNERNRHAHAQHHEAQYSSHQQKDHSISLFNKFVRKASHAVTKNDQSSSNNTKAEKKAPKPSPMVTKSTQEVDKSVNGNNAPSTSRPSAPVEPANLIPHNPTTSNSLPATPAVRHPAIFSTKVGNETTPSSPTTSPEPTAPEGAASSRENYTESLEESASAVRISAPPTPPQSKAPNISAEAPRDSTWQPAAYV</sequence>
<keyword evidence="4" id="KW-1185">Reference proteome</keyword>
<evidence type="ECO:0000313" key="3">
    <source>
        <dbReference type="EMBL" id="CAB3399528.1"/>
    </source>
</evidence>
<feature type="compositionally biased region" description="Low complexity" evidence="1">
    <location>
        <begin position="622"/>
        <end position="643"/>
    </location>
</feature>
<dbReference type="GO" id="GO:0005634">
    <property type="term" value="C:nucleus"/>
    <property type="evidence" value="ECO:0007669"/>
    <property type="project" value="TreeGrafter"/>
</dbReference>